<keyword evidence="4" id="KW-1133">Transmembrane helix</keyword>
<evidence type="ECO:0000259" key="7">
    <source>
        <dbReference type="PROSITE" id="PS51778"/>
    </source>
</evidence>
<feature type="region of interest" description="Disordered" evidence="6">
    <location>
        <begin position="441"/>
        <end position="478"/>
    </location>
</feature>
<feature type="region of interest" description="Disordered" evidence="6">
    <location>
        <begin position="141"/>
        <end position="194"/>
    </location>
</feature>
<reference evidence="8 9" key="1">
    <citation type="submission" date="2019-03" db="EMBL/GenBank/DDBJ databases">
        <title>Rhodosporidium diobovatum UCD-FST 08-225 genome sequencing, assembly, and annotation.</title>
        <authorList>
            <person name="Fakankun I.U."/>
            <person name="Fristensky B."/>
            <person name="Levin D.B."/>
        </authorList>
    </citation>
    <scope>NUCLEOTIDE SEQUENCE [LARGE SCALE GENOMIC DNA]</scope>
    <source>
        <strain evidence="8 9">UCD-FST 08-225</strain>
    </source>
</reference>
<organism evidence="8 9">
    <name type="scientific">Rhodotorula diobovata</name>
    <dbReference type="NCBI Taxonomy" id="5288"/>
    <lineage>
        <taxon>Eukaryota</taxon>
        <taxon>Fungi</taxon>
        <taxon>Dikarya</taxon>
        <taxon>Basidiomycota</taxon>
        <taxon>Pucciniomycotina</taxon>
        <taxon>Microbotryomycetes</taxon>
        <taxon>Sporidiobolales</taxon>
        <taxon>Sporidiobolaceae</taxon>
        <taxon>Rhodotorula</taxon>
    </lineage>
</organism>
<dbReference type="Proteomes" id="UP000311382">
    <property type="component" value="Unassembled WGS sequence"/>
</dbReference>
<name>A0A5C5G2J9_9BASI</name>
<dbReference type="InterPro" id="IPR004182">
    <property type="entry name" value="GRAM"/>
</dbReference>
<feature type="compositionally biased region" description="Low complexity" evidence="6">
    <location>
        <begin position="270"/>
        <end position="295"/>
    </location>
</feature>
<evidence type="ECO:0000256" key="1">
    <source>
        <dbReference type="ARBA" id="ARBA00004167"/>
    </source>
</evidence>
<dbReference type="GO" id="GO:0005739">
    <property type="term" value="C:mitochondrion"/>
    <property type="evidence" value="ECO:0007669"/>
    <property type="project" value="TreeGrafter"/>
</dbReference>
<dbReference type="Pfam" id="PF02893">
    <property type="entry name" value="GRAM"/>
    <property type="match status" value="1"/>
</dbReference>
<feature type="region of interest" description="Disordered" evidence="6">
    <location>
        <begin position="1158"/>
        <end position="1180"/>
    </location>
</feature>
<dbReference type="InterPro" id="IPR031968">
    <property type="entry name" value="VASt"/>
</dbReference>
<keyword evidence="5" id="KW-0472">Membrane</keyword>
<proteinExistence type="inferred from homology"/>
<feature type="domain" description="VASt" evidence="7">
    <location>
        <begin position="813"/>
        <end position="984"/>
    </location>
</feature>
<feature type="compositionally biased region" description="Gly residues" evidence="6">
    <location>
        <begin position="760"/>
        <end position="784"/>
    </location>
</feature>
<feature type="compositionally biased region" description="Low complexity" evidence="6">
    <location>
        <begin position="690"/>
        <end position="710"/>
    </location>
</feature>
<dbReference type="PANTHER" id="PTHR23319:SF4">
    <property type="entry name" value="GRAM DOMAIN CONTAINING 1B, ISOFORM E"/>
    <property type="match status" value="1"/>
</dbReference>
<dbReference type="InterPro" id="IPR051482">
    <property type="entry name" value="Cholesterol_transport"/>
</dbReference>
<dbReference type="CDD" id="cd13220">
    <property type="entry name" value="PH-GRAM_GRAMDC"/>
    <property type="match status" value="1"/>
</dbReference>
<dbReference type="GO" id="GO:0032541">
    <property type="term" value="C:cortical endoplasmic reticulum"/>
    <property type="evidence" value="ECO:0007669"/>
    <property type="project" value="TreeGrafter"/>
</dbReference>
<comment type="similarity">
    <text evidence="2">Belongs to the YSP2 family.</text>
</comment>
<evidence type="ECO:0000256" key="6">
    <source>
        <dbReference type="SAM" id="MobiDB-lite"/>
    </source>
</evidence>
<feature type="compositionally biased region" description="Polar residues" evidence="6">
    <location>
        <begin position="58"/>
        <end position="70"/>
    </location>
</feature>
<keyword evidence="9" id="KW-1185">Reference proteome</keyword>
<feature type="compositionally biased region" description="Basic residues" evidence="6">
    <location>
        <begin position="716"/>
        <end position="728"/>
    </location>
</feature>
<dbReference type="SMART" id="SM00568">
    <property type="entry name" value="GRAM"/>
    <property type="match status" value="1"/>
</dbReference>
<feature type="compositionally biased region" description="Polar residues" evidence="6">
    <location>
        <begin position="159"/>
        <end position="171"/>
    </location>
</feature>
<comment type="caution">
    <text evidence="8">The sequence shown here is derived from an EMBL/GenBank/DDBJ whole genome shotgun (WGS) entry which is preliminary data.</text>
</comment>
<dbReference type="PANTHER" id="PTHR23319">
    <property type="entry name" value="GRAM DOMAIN CONTAINING 1B, ISOFORM E"/>
    <property type="match status" value="1"/>
</dbReference>
<dbReference type="Gene3D" id="2.30.29.30">
    <property type="entry name" value="Pleckstrin-homology domain (PH domain)/Phosphotyrosine-binding domain (PTB)"/>
    <property type="match status" value="1"/>
</dbReference>
<evidence type="ECO:0000256" key="3">
    <source>
        <dbReference type="ARBA" id="ARBA00022692"/>
    </source>
</evidence>
<evidence type="ECO:0000313" key="9">
    <source>
        <dbReference type="Proteomes" id="UP000311382"/>
    </source>
</evidence>
<feature type="region of interest" description="Disordered" evidence="6">
    <location>
        <begin position="657"/>
        <end position="808"/>
    </location>
</feature>
<dbReference type="InterPro" id="IPR011993">
    <property type="entry name" value="PH-like_dom_sf"/>
</dbReference>
<dbReference type="GO" id="GO:0032934">
    <property type="term" value="F:sterol binding"/>
    <property type="evidence" value="ECO:0007669"/>
    <property type="project" value="TreeGrafter"/>
</dbReference>
<evidence type="ECO:0000256" key="5">
    <source>
        <dbReference type="ARBA" id="ARBA00023136"/>
    </source>
</evidence>
<dbReference type="GO" id="GO:0120015">
    <property type="term" value="F:sterol transfer activity"/>
    <property type="evidence" value="ECO:0007669"/>
    <property type="project" value="TreeGrafter"/>
</dbReference>
<feature type="compositionally biased region" description="Basic and acidic residues" evidence="6">
    <location>
        <begin position="33"/>
        <end position="43"/>
    </location>
</feature>
<feature type="region of interest" description="Disordered" evidence="6">
    <location>
        <begin position="1"/>
        <end position="86"/>
    </location>
</feature>
<evidence type="ECO:0000256" key="4">
    <source>
        <dbReference type="ARBA" id="ARBA00022989"/>
    </source>
</evidence>
<dbReference type="GO" id="GO:0005789">
    <property type="term" value="C:endoplasmic reticulum membrane"/>
    <property type="evidence" value="ECO:0007669"/>
    <property type="project" value="TreeGrafter"/>
</dbReference>
<dbReference type="EMBL" id="SOZI01000020">
    <property type="protein sequence ID" value="TNY22756.1"/>
    <property type="molecule type" value="Genomic_DNA"/>
</dbReference>
<evidence type="ECO:0000256" key="2">
    <source>
        <dbReference type="ARBA" id="ARBA00006582"/>
    </source>
</evidence>
<feature type="region of interest" description="Disordered" evidence="6">
    <location>
        <begin position="270"/>
        <end position="382"/>
    </location>
</feature>
<dbReference type="AlphaFoldDB" id="A0A5C5G2J9"/>
<feature type="compositionally biased region" description="Low complexity" evidence="6">
    <location>
        <begin position="303"/>
        <end position="350"/>
    </location>
</feature>
<dbReference type="STRING" id="5288.A0A5C5G2J9"/>
<keyword evidence="3" id="KW-0812">Transmembrane</keyword>
<dbReference type="OrthoDB" id="2162691at2759"/>
<dbReference type="GO" id="GO:0032366">
    <property type="term" value="P:intracellular sterol transport"/>
    <property type="evidence" value="ECO:0007669"/>
    <property type="project" value="TreeGrafter"/>
</dbReference>
<protein>
    <recommendedName>
        <fullName evidence="7">VASt domain-containing protein</fullName>
    </recommendedName>
</protein>
<feature type="compositionally biased region" description="Gly residues" evidence="6">
    <location>
        <begin position="735"/>
        <end position="752"/>
    </location>
</feature>
<accession>A0A5C5G2J9</accession>
<dbReference type="GO" id="GO:0005886">
    <property type="term" value="C:plasma membrane"/>
    <property type="evidence" value="ECO:0007669"/>
    <property type="project" value="TreeGrafter"/>
</dbReference>
<feature type="compositionally biased region" description="Gly residues" evidence="6">
    <location>
        <begin position="372"/>
        <end position="382"/>
    </location>
</feature>
<dbReference type="GO" id="GO:0140268">
    <property type="term" value="C:endoplasmic reticulum-plasma membrane contact site"/>
    <property type="evidence" value="ECO:0007669"/>
    <property type="project" value="TreeGrafter"/>
</dbReference>
<dbReference type="PROSITE" id="PS51778">
    <property type="entry name" value="VAST"/>
    <property type="match status" value="1"/>
</dbReference>
<gene>
    <name evidence="8" type="ORF">DMC30DRAFT_414767</name>
</gene>
<comment type="subcellular location">
    <subcellularLocation>
        <location evidence="1">Membrane</location>
        <topology evidence="1">Single-pass membrane protein</topology>
    </subcellularLocation>
</comment>
<dbReference type="Pfam" id="PF16016">
    <property type="entry name" value="VASt"/>
    <property type="match status" value="1"/>
</dbReference>
<evidence type="ECO:0000313" key="8">
    <source>
        <dbReference type="EMBL" id="TNY22756.1"/>
    </source>
</evidence>
<sequence length="1217" mass="123113">MTTPVKSHRFPSVYPDSLSPTRHRAYTASPPDPRSDRDRDRPASRASSFGSFNHDRPSTASTHAIGQGSLSLHHLAPPDGHPHHPQGLTLVVQAPELLVDSAATHDDVFDHHGYGHDVGVDSIDTPTDSKRVSLVAAAADQRTPLAEHEPLFDPPPPATTSNDSYHPSSSAVAAAATLGHSTHSSPGAAASLSPDRAIAPASYARTPTGRPRSHTSSEVVRSALPAASPSAHARGPRASENGLAALEAINRGPDPPALSSAAGAAARFGGAGNGMTVSPPSMSRGSSSRGRTPAGTGAGPGAGAHSRPLSRSSSITSQRPPSSHAPAPAPASAHAHALAPSSSYSLPLPATRSSYSPARARKPSPSVSAGSAAGGAGMGGGGGVAQGKGGIAGALVLGGVALAGHGAGAGAGAGVGLGAAEGAERGAAASPVLGGGTTGAGAAGGAVGAGAPPPATPPTASARTSLESHIASSGGAGAGAGGRGAYFDESDTQSVYPDHHSHAGAFLSMDHLGDYDDVVSQLGTGYAVASSKRNADFHALFKNVPDDDYLIEDYGCALQREILIQGRLYISEHHLSFYANIFGWVTSLVIPFSEVCSIEKRMTAYVIPNAIQVATMHARHTFASFLSRDTTYDLIGNIWRMVHPVIPLSAALPDALSTSTSRTGGVGGVGEHHAHLQDPSDDEGSGGSPGVAPATAAVVGASGVEVAQSSEGVGSRAKRRLKGLRRPRGATGESAPGGKGLGEGGGGAGGRGGDARASVEGGGGSGGGENGGAGNGVGEGTDGPGGKKKKKGGGGATTPPHAPTVDTCPTLKGLKEVCMDAQFPGAPEKIYNLMFTSGFMKGFWSENQKLTEIQIGDWAPQASGSNLLARSMSYIKPLNGSIGPRQTKCLITDESAHVDFDDFVCVVTTTRTPDVPSGSAFAVKTRTSMTWARGNHCRVVVTTGVEWTKSSFIKGIIEKSAIDGQKQYHADLEKAMRAYISTHRNEFVEEGHDDDESDLDSVDGAAATAAATAEDGVDASVAAELASARAKTGLLAPLWSALEPFFEHLAHQTPQSLLLGAVVAILVLSNLWTLRSGASYDVHPAERARRRAAGEVGPLAPAAAVGGAAPLAVEHQPHPHDVANAVRDVLHHYFAAQHHPGGSVAAPAAAPVVTATPVAGEGAPASDPGHEDAHGHGHGHVGLLARELDALEARVRALKAQLSGMGHPRPAAAAGEE</sequence>